<dbReference type="SMART" id="SM00369">
    <property type="entry name" value="LRR_TYP"/>
    <property type="match status" value="7"/>
</dbReference>
<dbReference type="InterPro" id="IPR003591">
    <property type="entry name" value="Leu-rich_rpt_typical-subtyp"/>
</dbReference>
<proteinExistence type="predicted"/>
<evidence type="ECO:0000313" key="6">
    <source>
        <dbReference type="RefSeq" id="XP_033164517.1"/>
    </source>
</evidence>
<dbReference type="SUPFAM" id="SSF52058">
    <property type="entry name" value="L domain-like"/>
    <property type="match status" value="1"/>
</dbReference>
<dbReference type="PANTHER" id="PTHR24373">
    <property type="entry name" value="SLIT RELATED LEUCINE-RICH REPEAT NEURONAL PROTEIN"/>
    <property type="match status" value="1"/>
</dbReference>
<protein>
    <submittedName>
        <fullName evidence="6">Toll-like receptor 7</fullName>
    </submittedName>
</protein>
<accession>A0A6P8K807</accession>
<dbReference type="RefSeq" id="XP_033164517.1">
    <property type="nucleotide sequence ID" value="XM_033308626.1"/>
</dbReference>
<keyword evidence="2 4" id="KW-0732">Signal</keyword>
<dbReference type="Proteomes" id="UP000515162">
    <property type="component" value="Chromosome 3R"/>
</dbReference>
<dbReference type="PROSITE" id="PS51450">
    <property type="entry name" value="LRR"/>
    <property type="match status" value="3"/>
</dbReference>
<dbReference type="GO" id="GO:0005615">
    <property type="term" value="C:extracellular space"/>
    <property type="evidence" value="ECO:0007669"/>
    <property type="project" value="TreeGrafter"/>
</dbReference>
<keyword evidence="5" id="KW-1185">Reference proteome</keyword>
<dbReference type="PRINTS" id="PR00019">
    <property type="entry name" value="LEURICHRPT"/>
</dbReference>
<evidence type="ECO:0000256" key="3">
    <source>
        <dbReference type="ARBA" id="ARBA00022737"/>
    </source>
</evidence>
<gene>
    <name evidence="6" type="primary">LOC117143785</name>
</gene>
<dbReference type="Pfam" id="PF13855">
    <property type="entry name" value="LRR_8"/>
    <property type="match status" value="1"/>
</dbReference>
<name>A0A6P8K807_DROMA</name>
<organism evidence="5 6">
    <name type="scientific">Drosophila mauritiana</name>
    <name type="common">Fruit fly</name>
    <dbReference type="NCBI Taxonomy" id="7226"/>
    <lineage>
        <taxon>Eukaryota</taxon>
        <taxon>Metazoa</taxon>
        <taxon>Ecdysozoa</taxon>
        <taxon>Arthropoda</taxon>
        <taxon>Hexapoda</taxon>
        <taxon>Insecta</taxon>
        <taxon>Pterygota</taxon>
        <taxon>Neoptera</taxon>
        <taxon>Endopterygota</taxon>
        <taxon>Diptera</taxon>
        <taxon>Brachycera</taxon>
        <taxon>Muscomorpha</taxon>
        <taxon>Ephydroidea</taxon>
        <taxon>Drosophilidae</taxon>
        <taxon>Drosophila</taxon>
        <taxon>Sophophora</taxon>
    </lineage>
</organism>
<reference evidence="6" key="1">
    <citation type="submission" date="2025-08" db="UniProtKB">
        <authorList>
            <consortium name="RefSeq"/>
        </authorList>
    </citation>
    <scope>IDENTIFICATION</scope>
    <source>
        <strain evidence="6">Mau12</strain>
        <tissue evidence="6">Whole Body</tissue>
    </source>
</reference>
<evidence type="ECO:0000256" key="2">
    <source>
        <dbReference type="ARBA" id="ARBA00022729"/>
    </source>
</evidence>
<dbReference type="InterPro" id="IPR032675">
    <property type="entry name" value="LRR_dom_sf"/>
</dbReference>
<sequence>MRMLNYLNYILIAVIARATCESLKLEEIAIKTLDCRENTCTNLRYPSASEVAYFSESVTKNLRKYESLVLHSSHLANLPRKIFLNLPQLVEFHVLECELQQIESVCFEGAKNLKRLNFGGNDLRVLDSNTFELATQLEELNLSDNQLEDLPTTIFRPLKSLQKINLSNNRLITISQHIFSQLGSLKSINLDSNQLRELPGELFRDQRKHLSEFSARSNQLERIPLNIFSEIDHLSLSFNPQLKSLHLSAKINELEASNCDLESVELDGLVIGVQLETNPNLNELKISQPQDLEHLYLANTNLYRLDFLSKASKLVDLDVTGIVNLADLPKITSAKGLERLSFTYDNLTSDHMDMLPHLKDLNYLEISHEKGREIFIKDLDEDFFVEEAELNCGQLADLLEFVELPKDTTILEDRLVGDPRGPMRCGMA</sequence>
<dbReference type="InterPro" id="IPR050328">
    <property type="entry name" value="Dev_Immune_Receptor"/>
</dbReference>
<dbReference type="InterPro" id="IPR001611">
    <property type="entry name" value="Leu-rich_rpt"/>
</dbReference>
<dbReference type="PANTHER" id="PTHR24373:SF370">
    <property type="entry name" value="FISH-LIPS, ISOFORM E"/>
    <property type="match status" value="1"/>
</dbReference>
<feature type="chain" id="PRO_5028283372" evidence="4">
    <location>
        <begin position="21"/>
        <end position="428"/>
    </location>
</feature>
<dbReference type="AlphaFoldDB" id="A0A6P8K807"/>
<feature type="signal peptide" evidence="4">
    <location>
        <begin position="1"/>
        <end position="20"/>
    </location>
</feature>
<dbReference type="Gene3D" id="3.80.10.10">
    <property type="entry name" value="Ribonuclease Inhibitor"/>
    <property type="match status" value="2"/>
</dbReference>
<evidence type="ECO:0000313" key="5">
    <source>
        <dbReference type="Proteomes" id="UP000515162"/>
    </source>
</evidence>
<dbReference type="SMART" id="SM00364">
    <property type="entry name" value="LRR_BAC"/>
    <property type="match status" value="4"/>
</dbReference>
<dbReference type="GO" id="GO:0031012">
    <property type="term" value="C:extracellular matrix"/>
    <property type="evidence" value="ECO:0007669"/>
    <property type="project" value="TreeGrafter"/>
</dbReference>
<keyword evidence="3" id="KW-0677">Repeat</keyword>
<evidence type="ECO:0000256" key="1">
    <source>
        <dbReference type="ARBA" id="ARBA00022614"/>
    </source>
</evidence>
<evidence type="ECO:0000256" key="4">
    <source>
        <dbReference type="SAM" id="SignalP"/>
    </source>
</evidence>
<dbReference type="GeneID" id="117143785"/>
<keyword evidence="1" id="KW-0433">Leucine-rich repeat</keyword>